<gene>
    <name evidence="2" type="ORF">K9S39_01030</name>
</gene>
<keyword evidence="3" id="KW-1185">Reference proteome</keyword>
<feature type="compositionally biased region" description="Basic and acidic residues" evidence="1">
    <location>
        <begin position="38"/>
        <end position="49"/>
    </location>
</feature>
<name>A0ABY4MK35_9ACTN</name>
<sequence>MTDQIYLDITDASAEDRARARRERRRLDDTPDGIAYKVPHDAEEDKKKP</sequence>
<reference evidence="2" key="1">
    <citation type="submission" date="2021-10" db="EMBL/GenBank/DDBJ databases">
        <title>Streptomyces nigrumlapis sp.nov.,an antimicrobial producing actinobacterium isolated from Black Gobi rocks.</title>
        <authorList>
            <person name="Wen Y."/>
            <person name="Zhang W."/>
            <person name="Liu X.G."/>
        </authorList>
    </citation>
    <scope>NUCLEOTIDE SEQUENCE</scope>
    <source>
        <strain evidence="2">ST13-2-2</strain>
    </source>
</reference>
<organism evidence="2 3">
    <name type="scientific">Streptomyces halobius</name>
    <dbReference type="NCBI Taxonomy" id="2879846"/>
    <lineage>
        <taxon>Bacteria</taxon>
        <taxon>Bacillati</taxon>
        <taxon>Actinomycetota</taxon>
        <taxon>Actinomycetes</taxon>
        <taxon>Kitasatosporales</taxon>
        <taxon>Streptomycetaceae</taxon>
        <taxon>Streptomyces</taxon>
    </lineage>
</organism>
<accession>A0ABY4MK35</accession>
<protein>
    <submittedName>
        <fullName evidence="2">Uncharacterized protein</fullName>
    </submittedName>
</protein>
<evidence type="ECO:0000313" key="3">
    <source>
        <dbReference type="Proteomes" id="UP000830115"/>
    </source>
</evidence>
<proteinExistence type="predicted"/>
<evidence type="ECO:0000313" key="2">
    <source>
        <dbReference type="EMBL" id="UQA98165.1"/>
    </source>
</evidence>
<evidence type="ECO:0000256" key="1">
    <source>
        <dbReference type="SAM" id="MobiDB-lite"/>
    </source>
</evidence>
<dbReference type="RefSeq" id="WP_248869217.1">
    <property type="nucleotide sequence ID" value="NZ_CP086322.1"/>
</dbReference>
<dbReference type="EMBL" id="CP086322">
    <property type="protein sequence ID" value="UQA98165.1"/>
    <property type="molecule type" value="Genomic_DNA"/>
</dbReference>
<dbReference type="Proteomes" id="UP000830115">
    <property type="component" value="Chromosome"/>
</dbReference>
<feature type="region of interest" description="Disordered" evidence="1">
    <location>
        <begin position="1"/>
        <end position="49"/>
    </location>
</feature>